<name>A0A2T7BI34_9BACT</name>
<protein>
    <submittedName>
        <fullName evidence="1">Uncharacterized protein</fullName>
    </submittedName>
</protein>
<keyword evidence="2" id="KW-1185">Reference proteome</keyword>
<reference evidence="1 2" key="1">
    <citation type="submission" date="2018-04" db="EMBL/GenBank/DDBJ databases">
        <title>Chitinophaga fuyangensis sp. nov., isolated from soil in a chemical factory.</title>
        <authorList>
            <person name="Chen K."/>
        </authorList>
    </citation>
    <scope>NUCLEOTIDE SEQUENCE [LARGE SCALE GENOMIC DNA]</scope>
    <source>
        <strain evidence="1 2">LY-1</strain>
    </source>
</reference>
<sequence>MTRRSTLLLLLFVLVGNLVQGKDKYFPGYYLDAGNNKVAGFIYFNESNYDHFYFRAEPGGRESRIVVDQCNGFSYNNRNFVVLEDVHWQSSLWRNHARRAFAELLVDGPVKLYCVYREVNQPRPLTAAKSGMIATVGCYLLRKEGDYTYMALADDEFKFRHQLAEYLKDNDALSQQLLKQDSSTVNLAQVIVAYNKGAGLQSGSLQDAQPGGAPAGALKER</sequence>
<dbReference type="OrthoDB" id="1495479at2"/>
<evidence type="ECO:0000313" key="2">
    <source>
        <dbReference type="Proteomes" id="UP000244450"/>
    </source>
</evidence>
<evidence type="ECO:0000313" key="1">
    <source>
        <dbReference type="EMBL" id="PUZ25947.1"/>
    </source>
</evidence>
<comment type="caution">
    <text evidence="1">The sequence shown here is derived from an EMBL/GenBank/DDBJ whole genome shotgun (WGS) entry which is preliminary data.</text>
</comment>
<gene>
    <name evidence="1" type="ORF">DCC81_17025</name>
</gene>
<dbReference type="AlphaFoldDB" id="A0A2T7BI34"/>
<dbReference type="Proteomes" id="UP000244450">
    <property type="component" value="Unassembled WGS sequence"/>
</dbReference>
<dbReference type="RefSeq" id="WP_108687786.1">
    <property type="nucleotide sequence ID" value="NZ_QCYK01000002.1"/>
</dbReference>
<organism evidence="1 2">
    <name type="scientific">Chitinophaga parva</name>
    <dbReference type="NCBI Taxonomy" id="2169414"/>
    <lineage>
        <taxon>Bacteria</taxon>
        <taxon>Pseudomonadati</taxon>
        <taxon>Bacteroidota</taxon>
        <taxon>Chitinophagia</taxon>
        <taxon>Chitinophagales</taxon>
        <taxon>Chitinophagaceae</taxon>
        <taxon>Chitinophaga</taxon>
    </lineage>
</organism>
<dbReference type="EMBL" id="QCYK01000002">
    <property type="protein sequence ID" value="PUZ25947.1"/>
    <property type="molecule type" value="Genomic_DNA"/>
</dbReference>
<accession>A0A2T7BI34</accession>
<proteinExistence type="predicted"/>